<gene>
    <name evidence="2" type="ORF">BDD21_4643</name>
</gene>
<sequence>MALYRQHLDALHEVCRALSDRTDSWDGGLEGDLALSPDLHDALDLLIRGGALDDTVQVGRAQRDWAALSRDSAEVIHLTLPLVDWGVGDHVVYRNLGALIDRGQFLTAAPKTFYLIDEDVIVPPDAPDFRVSNYLQVVALAALLTEQADHEDHAGGRLRLIFLHKVSLALPIVYGTEALAEPIEGLKTLRELLTSSEHREQKRSILKAVLHDLLVGEKEANRFHRLLRHLKELSQTFRERYQLFVCEFDFEEVREELEEKQRDYLGRLNGAFTDLGAKLLSIPAAFYLAVTKMELLPATGSGFEAVVLNSVVTLAVITVSVYMLMLINSQQHTLTATSEEYTSLFARWRERLKFPEQQEGIDRIRAALNRRRRRVRAYLAITTASVLGTLAITLALYLVRLFRWESAIWDALRALKSGVLP</sequence>
<protein>
    <submittedName>
        <fullName evidence="2">Uncharacterized protein</fullName>
    </submittedName>
</protein>
<reference evidence="2 3" key="1">
    <citation type="submission" date="2018-10" db="EMBL/GenBank/DDBJ databases">
        <title>Genomic Encyclopedia of Archaeal and Bacterial Type Strains, Phase II (KMG-II): from individual species to whole genera.</title>
        <authorList>
            <person name="Goeker M."/>
        </authorList>
    </citation>
    <scope>NUCLEOTIDE SEQUENCE [LARGE SCALE GENOMIC DNA]</scope>
    <source>
        <strain evidence="2 3">DSM 235</strain>
    </source>
</reference>
<feature type="transmembrane region" description="Helical" evidence="1">
    <location>
        <begin position="377"/>
        <end position="399"/>
    </location>
</feature>
<proteinExistence type="predicted"/>
<evidence type="ECO:0000313" key="3">
    <source>
        <dbReference type="Proteomes" id="UP000274556"/>
    </source>
</evidence>
<dbReference type="AlphaFoldDB" id="A0A495VCM6"/>
<feature type="transmembrane region" description="Helical" evidence="1">
    <location>
        <begin position="306"/>
        <end position="327"/>
    </location>
</feature>
<keyword evidence="1" id="KW-0472">Membrane</keyword>
<dbReference type="Proteomes" id="UP000274556">
    <property type="component" value="Unassembled WGS sequence"/>
</dbReference>
<dbReference type="EMBL" id="RBXL01000001">
    <property type="protein sequence ID" value="RKT47089.1"/>
    <property type="molecule type" value="Genomic_DNA"/>
</dbReference>
<keyword evidence="1" id="KW-0812">Transmembrane</keyword>
<evidence type="ECO:0000313" key="2">
    <source>
        <dbReference type="EMBL" id="RKT47089.1"/>
    </source>
</evidence>
<keyword evidence="1" id="KW-1133">Transmembrane helix</keyword>
<name>A0A495VCM6_9GAMM</name>
<keyword evidence="3" id="KW-1185">Reference proteome</keyword>
<organism evidence="2 3">
    <name type="scientific">Thiocapsa rosea</name>
    <dbReference type="NCBI Taxonomy" id="69360"/>
    <lineage>
        <taxon>Bacteria</taxon>
        <taxon>Pseudomonadati</taxon>
        <taxon>Pseudomonadota</taxon>
        <taxon>Gammaproteobacteria</taxon>
        <taxon>Chromatiales</taxon>
        <taxon>Chromatiaceae</taxon>
        <taxon>Thiocapsa</taxon>
    </lineage>
</organism>
<accession>A0A495VCM6</accession>
<comment type="caution">
    <text evidence="2">The sequence shown here is derived from an EMBL/GenBank/DDBJ whole genome shotgun (WGS) entry which is preliminary data.</text>
</comment>
<evidence type="ECO:0000256" key="1">
    <source>
        <dbReference type="SAM" id="Phobius"/>
    </source>
</evidence>